<feature type="region of interest" description="Disordered" evidence="1">
    <location>
        <begin position="27"/>
        <end position="142"/>
    </location>
</feature>
<sequence>MKFLQVATFMALSLSGVYGVPQMRSGNEVTVESRSLGNSDATLSGGSQSAENKEKRDIEVVSRPNGPAPPSKGDPHGPPKRSLVGLVKRPNGPAPPSKGDPSTPPKRDLGLVKRPNGPAPPSKGDPHGPPKRDVTEEATQDE</sequence>
<dbReference type="AlphaFoldDB" id="A0A8H4C6R5"/>
<evidence type="ECO:0000256" key="2">
    <source>
        <dbReference type="SAM" id="SignalP"/>
    </source>
</evidence>
<dbReference type="RefSeq" id="XP_045257606.1">
    <property type="nucleotide sequence ID" value="XM_045413045.1"/>
</dbReference>
<evidence type="ECO:0000313" key="3">
    <source>
        <dbReference type="EMBL" id="KAF3798446.1"/>
    </source>
</evidence>
<feature type="compositionally biased region" description="Pro residues" evidence="1">
    <location>
        <begin position="92"/>
        <end position="104"/>
    </location>
</feature>
<protein>
    <submittedName>
        <fullName evidence="3">Uncharacterized protein</fullName>
    </submittedName>
</protein>
<feature type="compositionally biased region" description="Basic and acidic residues" evidence="1">
    <location>
        <begin position="51"/>
        <end position="60"/>
    </location>
</feature>
<reference evidence="3" key="2">
    <citation type="submission" date="2020-03" db="EMBL/GenBank/DDBJ databases">
        <authorList>
            <person name="Fu F.-F."/>
            <person name="Chen J."/>
        </authorList>
    </citation>
    <scope>NUCLEOTIDE SEQUENCE</scope>
    <source>
        <strain evidence="3">Lc1</strain>
    </source>
</reference>
<feature type="signal peptide" evidence="2">
    <location>
        <begin position="1"/>
        <end position="19"/>
    </location>
</feature>
<dbReference type="EMBL" id="WVTB01000095">
    <property type="protein sequence ID" value="KAF3798446.1"/>
    <property type="molecule type" value="Genomic_DNA"/>
</dbReference>
<keyword evidence="2" id="KW-0732">Signal</keyword>
<organism evidence="3 4">
    <name type="scientific">Colletotrichum gloeosporioides</name>
    <name type="common">Anthracnose fungus</name>
    <name type="synonym">Glomerella cingulata</name>
    <dbReference type="NCBI Taxonomy" id="474922"/>
    <lineage>
        <taxon>Eukaryota</taxon>
        <taxon>Fungi</taxon>
        <taxon>Dikarya</taxon>
        <taxon>Ascomycota</taxon>
        <taxon>Pezizomycotina</taxon>
        <taxon>Sordariomycetes</taxon>
        <taxon>Hypocreomycetidae</taxon>
        <taxon>Glomerellales</taxon>
        <taxon>Glomerellaceae</taxon>
        <taxon>Colletotrichum</taxon>
        <taxon>Colletotrichum gloeosporioides species complex</taxon>
    </lineage>
</organism>
<accession>A0A8H4C6R5</accession>
<proteinExistence type="predicted"/>
<feature type="chain" id="PRO_5034484906" evidence="2">
    <location>
        <begin position="20"/>
        <end position="142"/>
    </location>
</feature>
<feature type="compositionally biased region" description="Polar residues" evidence="1">
    <location>
        <begin position="27"/>
        <end position="50"/>
    </location>
</feature>
<comment type="caution">
    <text evidence="3">The sequence shown here is derived from an EMBL/GenBank/DDBJ whole genome shotgun (WGS) entry which is preliminary data.</text>
</comment>
<evidence type="ECO:0000256" key="1">
    <source>
        <dbReference type="SAM" id="MobiDB-lite"/>
    </source>
</evidence>
<evidence type="ECO:0000313" key="4">
    <source>
        <dbReference type="Proteomes" id="UP000613401"/>
    </source>
</evidence>
<gene>
    <name evidence="3" type="ORF">GCG54_00013186</name>
</gene>
<dbReference type="Proteomes" id="UP000613401">
    <property type="component" value="Unassembled WGS sequence"/>
</dbReference>
<feature type="compositionally biased region" description="Basic and acidic residues" evidence="1">
    <location>
        <begin position="124"/>
        <end position="135"/>
    </location>
</feature>
<dbReference type="GeneID" id="69020302"/>
<name>A0A8H4C6R5_COLGL</name>
<reference evidence="3" key="1">
    <citation type="journal article" date="2020" name="Phytopathology">
        <title>Genome sequence and comparative analysis of Colletotrichum gloeosporioides isolated from Liriodendron leaves.</title>
        <authorList>
            <person name="Fu F.F."/>
            <person name="Hao Z."/>
            <person name="Wang P."/>
            <person name="Lu Y."/>
            <person name="Xue L.J."/>
            <person name="Wei G."/>
            <person name="Tian Y."/>
            <person name="Baishi H."/>
            <person name="Xu H."/>
            <person name="Shi J."/>
            <person name="Cheng T."/>
            <person name="Wang G."/>
            <person name="Yi Y."/>
            <person name="Chen J."/>
        </authorList>
    </citation>
    <scope>NUCLEOTIDE SEQUENCE</scope>
    <source>
        <strain evidence="3">Lc1</strain>
    </source>
</reference>
<keyword evidence="4" id="KW-1185">Reference proteome</keyword>